<dbReference type="RefSeq" id="XP_001647151.1">
    <property type="nucleotide sequence ID" value="XM_001647101.1"/>
</dbReference>
<sequence>MFRYSVPIKNIMGTPTGRSIATLPKSFKSLIYSKHDVDNCSEVLSVKEYVPKENLKESIVLRTLAFPINPSDINQLQGVYPSIPEKTLDFSTDEPAAVAGNEGLFEVIHVPTKASDKFKVGDWVIPLKSNQGTWTDYKAITNPSDLIKVNGLDLLSAATVSVNGCTAYQLVNNYIKWDSTGSNNEWIIQNAGTSGVSKLVTQIAKARGIKTLSVIRDRDNFDEVAQELENKYGATKVISETMNNDKTFGKQDLPKILGPNGTIKLALNSVGGKSSSSIARKLEKNALMLTYGGMSKQPVSLPTSLYIFKGLTSKGYWITENTKKNPSEKVETVEGFIKLYQEGHIETPNLSRDFNHIEWDVSNDKDILEKVKEGINAKGKKQIVLLKWK</sequence>
<gene>
    <name evidence="7" type="ORF">Kpol_1036p36</name>
</gene>
<dbReference type="EMBL" id="DS480380">
    <property type="protein sequence ID" value="EDO19293.1"/>
    <property type="molecule type" value="Genomic_DNA"/>
</dbReference>
<dbReference type="Proteomes" id="UP000000267">
    <property type="component" value="Unassembled WGS sequence"/>
</dbReference>
<evidence type="ECO:0000256" key="2">
    <source>
        <dbReference type="ARBA" id="ARBA00010371"/>
    </source>
</evidence>
<dbReference type="InterPro" id="IPR011032">
    <property type="entry name" value="GroES-like_sf"/>
</dbReference>
<keyword evidence="5" id="KW-0560">Oxidoreductase</keyword>
<proteinExistence type="inferred from homology"/>
<dbReference type="GeneID" id="5547629"/>
<dbReference type="PANTHER" id="PTHR43981:SF2">
    <property type="entry name" value="ENOYL-[ACYL-CARRIER-PROTEIN] REDUCTASE, MITOCHONDRIAL"/>
    <property type="match status" value="1"/>
</dbReference>
<keyword evidence="8" id="KW-1185">Reference proteome</keyword>
<dbReference type="GO" id="GO:0005739">
    <property type="term" value="C:mitochondrion"/>
    <property type="evidence" value="ECO:0007669"/>
    <property type="project" value="UniProtKB-SubCell"/>
</dbReference>
<keyword evidence="4" id="KW-0809">Transit peptide</keyword>
<evidence type="ECO:0000256" key="1">
    <source>
        <dbReference type="ARBA" id="ARBA00004173"/>
    </source>
</evidence>
<dbReference type="InterPro" id="IPR051034">
    <property type="entry name" value="Mito_Enoyl-ACP_Reductase"/>
</dbReference>
<dbReference type="STRING" id="436907.A7TEI6"/>
<dbReference type="HOGENOM" id="CLU_026673_17_0_1"/>
<dbReference type="Gene3D" id="3.40.50.720">
    <property type="entry name" value="NAD(P)-binding Rossmann-like Domain"/>
    <property type="match status" value="1"/>
</dbReference>
<evidence type="ECO:0000313" key="8">
    <source>
        <dbReference type="Proteomes" id="UP000000267"/>
    </source>
</evidence>
<reference evidence="7 8" key="1">
    <citation type="journal article" date="2007" name="Proc. Natl. Acad. Sci. U.S.A.">
        <title>Independent sorting-out of thousands of duplicated gene pairs in two yeast species descended from a whole-genome duplication.</title>
        <authorList>
            <person name="Scannell D.R."/>
            <person name="Frank A.C."/>
            <person name="Conant G.C."/>
            <person name="Byrne K.P."/>
            <person name="Woolfit M."/>
            <person name="Wolfe K.H."/>
        </authorList>
    </citation>
    <scope>NUCLEOTIDE SEQUENCE [LARGE SCALE GENOMIC DNA]</scope>
    <source>
        <strain evidence="8">ATCC 22028 / DSM 70294 / BCRC 21397 / CBS 2163 / NBRC 10782 / NRRL Y-8283 / UCD 57-17</strain>
    </source>
</reference>
<dbReference type="eggNOG" id="KOG0025">
    <property type="taxonomic scope" value="Eukaryota"/>
</dbReference>
<evidence type="ECO:0000313" key="7">
    <source>
        <dbReference type="EMBL" id="EDO19293.1"/>
    </source>
</evidence>
<dbReference type="CDD" id="cd08290">
    <property type="entry name" value="ETR"/>
    <property type="match status" value="1"/>
</dbReference>
<dbReference type="InterPro" id="IPR036291">
    <property type="entry name" value="NAD(P)-bd_dom_sf"/>
</dbReference>
<dbReference type="OrthoDB" id="7482721at2759"/>
<accession>A7TEI6</accession>
<dbReference type="InParanoid" id="A7TEI6"/>
<keyword evidence="6" id="KW-0496">Mitochondrion</keyword>
<evidence type="ECO:0000256" key="6">
    <source>
        <dbReference type="ARBA" id="ARBA00023128"/>
    </source>
</evidence>
<dbReference type="OMA" id="YGYTQSK"/>
<evidence type="ECO:0000256" key="4">
    <source>
        <dbReference type="ARBA" id="ARBA00022946"/>
    </source>
</evidence>
<dbReference type="PANTHER" id="PTHR43981">
    <property type="entry name" value="ENOYL-[ACYL-CARRIER-PROTEIN] REDUCTASE, MITOCHONDRIAL"/>
    <property type="match status" value="1"/>
</dbReference>
<evidence type="ECO:0000256" key="5">
    <source>
        <dbReference type="ARBA" id="ARBA00023002"/>
    </source>
</evidence>
<dbReference type="Gene3D" id="3.90.180.10">
    <property type="entry name" value="Medium-chain alcohol dehydrogenases, catalytic domain"/>
    <property type="match status" value="1"/>
</dbReference>
<dbReference type="FunCoup" id="A7TEI6">
    <property type="interactions" value="726"/>
</dbReference>
<evidence type="ECO:0000256" key="3">
    <source>
        <dbReference type="ARBA" id="ARBA00022857"/>
    </source>
</evidence>
<keyword evidence="3" id="KW-0521">NADP</keyword>
<dbReference type="GO" id="GO:0009060">
    <property type="term" value="P:aerobic respiration"/>
    <property type="evidence" value="ECO:0007669"/>
    <property type="project" value="EnsemblFungi"/>
</dbReference>
<dbReference type="AlphaFoldDB" id="A7TEI6"/>
<dbReference type="GO" id="GO:0141148">
    <property type="term" value="F:enoyl-[acyl-carrier-protein] reductase (NADPH) activity"/>
    <property type="evidence" value="ECO:0007669"/>
    <property type="project" value="EnsemblFungi"/>
</dbReference>
<comment type="similarity">
    <text evidence="2">Belongs to the zinc-containing alcohol dehydrogenase family. Quinone oxidoreductase subfamily.</text>
</comment>
<organism evidence="8">
    <name type="scientific">Vanderwaltozyma polyspora (strain ATCC 22028 / DSM 70294 / BCRC 21397 / CBS 2163 / NBRC 10782 / NRRL Y-8283 / UCD 57-17)</name>
    <name type="common">Kluyveromyces polysporus</name>
    <dbReference type="NCBI Taxonomy" id="436907"/>
    <lineage>
        <taxon>Eukaryota</taxon>
        <taxon>Fungi</taxon>
        <taxon>Dikarya</taxon>
        <taxon>Ascomycota</taxon>
        <taxon>Saccharomycotina</taxon>
        <taxon>Saccharomycetes</taxon>
        <taxon>Saccharomycetales</taxon>
        <taxon>Saccharomycetaceae</taxon>
        <taxon>Vanderwaltozyma</taxon>
    </lineage>
</organism>
<dbReference type="SUPFAM" id="SSF51735">
    <property type="entry name" value="NAD(P)-binding Rossmann-fold domains"/>
    <property type="match status" value="1"/>
</dbReference>
<comment type="subcellular location">
    <subcellularLocation>
        <location evidence="1">Mitochondrion</location>
    </subcellularLocation>
</comment>
<dbReference type="PhylomeDB" id="A7TEI6"/>
<dbReference type="SUPFAM" id="SSF50129">
    <property type="entry name" value="GroES-like"/>
    <property type="match status" value="1"/>
</dbReference>
<dbReference type="FunFam" id="3.40.50.720:FF:000112">
    <property type="entry name" value="Enoyl-[acyl-carrier-protein] reductase 1, mitochondrial"/>
    <property type="match status" value="1"/>
</dbReference>
<protein>
    <submittedName>
        <fullName evidence="7">Uncharacterized protein</fullName>
    </submittedName>
</protein>
<dbReference type="KEGG" id="vpo:Kpol_1036p36"/>
<name>A7TEI6_VANPO</name>
<dbReference type="GO" id="GO:0006633">
    <property type="term" value="P:fatty acid biosynthetic process"/>
    <property type="evidence" value="ECO:0007669"/>
    <property type="project" value="EnsemblFungi"/>
</dbReference>